<reference evidence="2" key="1">
    <citation type="journal article" date="2023" name="bioRxiv">
        <title>Improved chromosome-level genome assembly for marigold (Tagetes erecta).</title>
        <authorList>
            <person name="Jiang F."/>
            <person name="Yuan L."/>
            <person name="Wang S."/>
            <person name="Wang H."/>
            <person name="Xu D."/>
            <person name="Wang A."/>
            <person name="Fan W."/>
        </authorList>
    </citation>
    <scope>NUCLEOTIDE SEQUENCE</scope>
    <source>
        <strain evidence="2">WSJ</strain>
        <tissue evidence="2">Leaf</tissue>
    </source>
</reference>
<feature type="region of interest" description="Disordered" evidence="1">
    <location>
        <begin position="1"/>
        <end position="32"/>
    </location>
</feature>
<dbReference type="Proteomes" id="UP001229421">
    <property type="component" value="Unassembled WGS sequence"/>
</dbReference>
<accession>A0AAD8L906</accession>
<sequence>MGQLRNPTPRSWAGRVGLGPQGGRGSSRNTMSQVQVSLDHNIRTHLLLMHLLCVLAIQSFFELPSSTRQQAIIKLNRLVIKLVLQRIH</sequence>
<protein>
    <submittedName>
        <fullName evidence="2">Uncharacterized protein</fullName>
    </submittedName>
</protein>
<keyword evidence="3" id="KW-1185">Reference proteome</keyword>
<evidence type="ECO:0000313" key="2">
    <source>
        <dbReference type="EMBL" id="KAK1434876.1"/>
    </source>
</evidence>
<comment type="caution">
    <text evidence="2">The sequence shown here is derived from an EMBL/GenBank/DDBJ whole genome shotgun (WGS) entry which is preliminary data.</text>
</comment>
<organism evidence="2 3">
    <name type="scientific">Tagetes erecta</name>
    <name type="common">African marigold</name>
    <dbReference type="NCBI Taxonomy" id="13708"/>
    <lineage>
        <taxon>Eukaryota</taxon>
        <taxon>Viridiplantae</taxon>
        <taxon>Streptophyta</taxon>
        <taxon>Embryophyta</taxon>
        <taxon>Tracheophyta</taxon>
        <taxon>Spermatophyta</taxon>
        <taxon>Magnoliopsida</taxon>
        <taxon>eudicotyledons</taxon>
        <taxon>Gunneridae</taxon>
        <taxon>Pentapetalae</taxon>
        <taxon>asterids</taxon>
        <taxon>campanulids</taxon>
        <taxon>Asterales</taxon>
        <taxon>Asteraceae</taxon>
        <taxon>Asteroideae</taxon>
        <taxon>Heliantheae alliance</taxon>
        <taxon>Tageteae</taxon>
        <taxon>Tagetes</taxon>
    </lineage>
</organism>
<gene>
    <name evidence="2" type="ORF">QVD17_00630</name>
</gene>
<dbReference type="AlphaFoldDB" id="A0AAD8L906"/>
<proteinExistence type="predicted"/>
<evidence type="ECO:0000256" key="1">
    <source>
        <dbReference type="SAM" id="MobiDB-lite"/>
    </source>
</evidence>
<dbReference type="EMBL" id="JAUHHV010000001">
    <property type="protein sequence ID" value="KAK1434876.1"/>
    <property type="molecule type" value="Genomic_DNA"/>
</dbReference>
<name>A0AAD8L906_TARER</name>
<evidence type="ECO:0000313" key="3">
    <source>
        <dbReference type="Proteomes" id="UP001229421"/>
    </source>
</evidence>
<feature type="compositionally biased region" description="Gly residues" evidence="1">
    <location>
        <begin position="16"/>
        <end position="25"/>
    </location>
</feature>